<feature type="transmembrane region" description="Helical" evidence="1">
    <location>
        <begin position="156"/>
        <end position="177"/>
    </location>
</feature>
<evidence type="ECO:0000313" key="4">
    <source>
        <dbReference type="Proteomes" id="UP000219632"/>
    </source>
</evidence>
<evidence type="ECO:0000313" key="5">
    <source>
        <dbReference type="Proteomes" id="UP000522007"/>
    </source>
</evidence>
<dbReference type="AlphaFoldDB" id="A0A7X0T4I5"/>
<evidence type="ECO:0000313" key="2">
    <source>
        <dbReference type="EMBL" id="MBC1322448.1"/>
    </source>
</evidence>
<evidence type="ECO:0000313" key="3">
    <source>
        <dbReference type="EMBL" id="PDK42205.1"/>
    </source>
</evidence>
<feature type="transmembrane region" description="Helical" evidence="1">
    <location>
        <begin position="87"/>
        <end position="105"/>
    </location>
</feature>
<sequence>MTNEFFNTLLLIIALLFAFFIAVLAILAGIRHFLSKDAVPLERIRRYQSWLNRYQLNPETTSFLVIISATFLICIFTVQIAVIPFPFTLLIFWSSWLFQLFSFWKKIRVPQKMKIEVIRIIGLLLITALYFAGYFAINALHLFITQIADLPLIEQAGLRIYFVVYSLLVAIISLFLWQRIYAKMLSR</sequence>
<feature type="transmembrane region" description="Helical" evidence="1">
    <location>
        <begin position="6"/>
        <end position="30"/>
    </location>
</feature>
<keyword evidence="4" id="KW-1185">Reference proteome</keyword>
<gene>
    <name evidence="3" type="ORF">AFZ32_05605</name>
    <name evidence="2" type="ORF">HB853_05765</name>
</gene>
<name>A0A7X0T4I5_LISWE</name>
<feature type="transmembrane region" description="Helical" evidence="1">
    <location>
        <begin position="63"/>
        <end position="81"/>
    </location>
</feature>
<reference evidence="3 4" key="1">
    <citation type="submission" date="2017-09" db="EMBL/GenBank/DDBJ databases">
        <title>Draft Genomes of 144 Listeria Monocytogenes isolates from foods.</title>
        <authorList>
            <person name="Wu C.H."/>
            <person name="Ng J."/>
            <person name="Kiang D."/>
            <person name="Chen C.-Y."/>
            <person name="Frink S."/>
            <person name="Lafrades M."/>
            <person name="Morales C."/>
            <person name="Park P."/>
            <person name="Zwick M."/>
        </authorList>
    </citation>
    <scope>NUCLEOTIDE SEQUENCE [LARGE SCALE GENOMIC DNA]</scope>
    <source>
        <strain evidence="3 4">CDPHFDLB-F14M01633.75-2</strain>
    </source>
</reference>
<accession>A0A7X0T4I5</accession>
<dbReference type="Proteomes" id="UP000219632">
    <property type="component" value="Unassembled WGS sequence"/>
</dbReference>
<evidence type="ECO:0000256" key="1">
    <source>
        <dbReference type="SAM" id="Phobius"/>
    </source>
</evidence>
<dbReference type="Proteomes" id="UP000522007">
    <property type="component" value="Unassembled WGS sequence"/>
</dbReference>
<organism evidence="2 5">
    <name type="scientific">Listeria welshimeri</name>
    <dbReference type="NCBI Taxonomy" id="1643"/>
    <lineage>
        <taxon>Bacteria</taxon>
        <taxon>Bacillati</taxon>
        <taxon>Bacillota</taxon>
        <taxon>Bacilli</taxon>
        <taxon>Bacillales</taxon>
        <taxon>Listeriaceae</taxon>
        <taxon>Listeria</taxon>
    </lineage>
</organism>
<dbReference type="EMBL" id="JAAROP010000003">
    <property type="protein sequence ID" value="MBC1322448.1"/>
    <property type="molecule type" value="Genomic_DNA"/>
</dbReference>
<dbReference type="RefSeq" id="WP_097350109.1">
    <property type="nucleotide sequence ID" value="NZ_JACTHO010000004.1"/>
</dbReference>
<keyword evidence="1" id="KW-1133">Transmembrane helix</keyword>
<comment type="caution">
    <text evidence="2">The sequence shown here is derived from an EMBL/GenBank/DDBJ whole genome shotgun (WGS) entry which is preliminary data.</text>
</comment>
<proteinExistence type="predicted"/>
<feature type="transmembrane region" description="Helical" evidence="1">
    <location>
        <begin position="117"/>
        <end position="144"/>
    </location>
</feature>
<dbReference type="EMBL" id="NYPG01000002">
    <property type="protein sequence ID" value="PDK42205.1"/>
    <property type="molecule type" value="Genomic_DNA"/>
</dbReference>
<keyword evidence="1" id="KW-0472">Membrane</keyword>
<keyword evidence="1" id="KW-0812">Transmembrane</keyword>
<reference evidence="2 5" key="2">
    <citation type="submission" date="2020-03" db="EMBL/GenBank/DDBJ databases">
        <title>Soil Listeria distribution.</title>
        <authorList>
            <person name="Liao J."/>
            <person name="Wiedmann M."/>
        </authorList>
    </citation>
    <scope>NUCLEOTIDE SEQUENCE [LARGE SCALE GENOMIC DNA]</scope>
    <source>
        <strain evidence="2 5">FSL L7-1829</strain>
    </source>
</reference>
<protein>
    <submittedName>
        <fullName evidence="2">Uncharacterized protein</fullName>
    </submittedName>
</protein>